<dbReference type="AlphaFoldDB" id="A0A1H4BHS9"/>
<reference evidence="2 3" key="1">
    <citation type="submission" date="2016-10" db="EMBL/GenBank/DDBJ databases">
        <authorList>
            <person name="de Groot N.N."/>
        </authorList>
    </citation>
    <scope>NUCLEOTIDE SEQUENCE [LARGE SCALE GENOMIC DNA]</scope>
    <source>
        <strain evidence="2 3">DSM 7343</strain>
    </source>
</reference>
<evidence type="ECO:0000313" key="3">
    <source>
        <dbReference type="Proteomes" id="UP000199409"/>
    </source>
</evidence>
<dbReference type="InterPro" id="IPR008503">
    <property type="entry name" value="Asp_endopeptidase"/>
</dbReference>
<proteinExistence type="predicted"/>
<dbReference type="PANTHER" id="PTHR38037">
    <property type="entry name" value="ZN_PROTEASE DOMAIN-CONTAINING PROTEIN"/>
    <property type="match status" value="1"/>
</dbReference>
<keyword evidence="3" id="KW-1185">Reference proteome</keyword>
<name>A0A1H4BHS9_9BACT</name>
<dbReference type="EMBL" id="FNQN01000006">
    <property type="protein sequence ID" value="SEA47342.1"/>
    <property type="molecule type" value="Genomic_DNA"/>
</dbReference>
<dbReference type="InterPro" id="IPR021109">
    <property type="entry name" value="Peptidase_aspartic_dom_sf"/>
</dbReference>
<organism evidence="2 3">
    <name type="scientific">Desulfuromusa kysingii</name>
    <dbReference type="NCBI Taxonomy" id="37625"/>
    <lineage>
        <taxon>Bacteria</taxon>
        <taxon>Pseudomonadati</taxon>
        <taxon>Thermodesulfobacteriota</taxon>
        <taxon>Desulfuromonadia</taxon>
        <taxon>Desulfuromonadales</taxon>
        <taxon>Geopsychrobacteraceae</taxon>
        <taxon>Desulfuromusa</taxon>
    </lineage>
</organism>
<gene>
    <name evidence="2" type="ORF">SAMN05660420_02202</name>
</gene>
<feature type="domain" description="Retropepsin-like aspartic endopeptidase" evidence="1">
    <location>
        <begin position="13"/>
        <end position="144"/>
    </location>
</feature>
<dbReference type="Gene3D" id="2.40.70.10">
    <property type="entry name" value="Acid Proteases"/>
    <property type="match status" value="1"/>
</dbReference>
<dbReference type="Pfam" id="PF05618">
    <property type="entry name" value="Zn_protease"/>
    <property type="match status" value="1"/>
</dbReference>
<dbReference type="STRING" id="37625.SAMN05660420_02202"/>
<dbReference type="Proteomes" id="UP000199409">
    <property type="component" value="Unassembled WGS sequence"/>
</dbReference>
<dbReference type="RefSeq" id="WP_092348221.1">
    <property type="nucleotide sequence ID" value="NZ_FNQN01000006.1"/>
</dbReference>
<accession>A0A1H4BHS9</accession>
<evidence type="ECO:0000259" key="1">
    <source>
        <dbReference type="Pfam" id="PF05618"/>
    </source>
</evidence>
<dbReference type="PANTHER" id="PTHR38037:SF2">
    <property type="entry name" value="ATP-DEPENDENT ZINC PROTEASE DOMAIN-CONTAINING PROTEIN-RELATED"/>
    <property type="match status" value="1"/>
</dbReference>
<dbReference type="SUPFAM" id="SSF50630">
    <property type="entry name" value="Acid proteases"/>
    <property type="match status" value="1"/>
</dbReference>
<protein>
    <submittedName>
        <fullName evidence="2">Uncharacterized conserved protein</fullName>
    </submittedName>
</protein>
<dbReference type="OrthoDB" id="9782977at2"/>
<sequence>MKKNKNSLLLDIGWCEWVSFPSLKIPAIEAQVVMESKQSILNIFDFSTFKEGEDLMISFGVHPIQDNNDVEVYSVMPVKTRRLVSFADGDREWCYVIETEMRIGSMKKNIDLTLVNREESIFRLHLAPQNIKSLVKVNPQKSYLTGDIVNDYSISNSLN</sequence>
<evidence type="ECO:0000313" key="2">
    <source>
        <dbReference type="EMBL" id="SEA47342.1"/>
    </source>
</evidence>